<keyword evidence="3" id="KW-0732">Signal</keyword>
<accession>A0A9P5XJB5</accession>
<evidence type="ECO:0000259" key="4">
    <source>
        <dbReference type="PROSITE" id="PS51782"/>
    </source>
</evidence>
<reference evidence="5" key="1">
    <citation type="submission" date="2020-11" db="EMBL/GenBank/DDBJ databases">
        <authorList>
            <consortium name="DOE Joint Genome Institute"/>
            <person name="Ahrendt S."/>
            <person name="Riley R."/>
            <person name="Andreopoulos W."/>
            <person name="Labutti K."/>
            <person name="Pangilinan J."/>
            <person name="Ruiz-Duenas F.J."/>
            <person name="Barrasa J.M."/>
            <person name="Sanchez-Garcia M."/>
            <person name="Camarero S."/>
            <person name="Miyauchi S."/>
            <person name="Serrano A."/>
            <person name="Linde D."/>
            <person name="Babiker R."/>
            <person name="Drula E."/>
            <person name="Ayuso-Fernandez I."/>
            <person name="Pacheco R."/>
            <person name="Padilla G."/>
            <person name="Ferreira P."/>
            <person name="Barriuso J."/>
            <person name="Kellner H."/>
            <person name="Castanera R."/>
            <person name="Alfaro M."/>
            <person name="Ramirez L."/>
            <person name="Pisabarro A.G."/>
            <person name="Kuo A."/>
            <person name="Tritt A."/>
            <person name="Lipzen A."/>
            <person name="He G."/>
            <person name="Yan M."/>
            <person name="Ng V."/>
            <person name="Cullen D."/>
            <person name="Martin F."/>
            <person name="Rosso M.-N."/>
            <person name="Henrissat B."/>
            <person name="Hibbett D."/>
            <person name="Martinez A.T."/>
            <person name="Grigoriev I.V."/>
        </authorList>
    </citation>
    <scope>NUCLEOTIDE SEQUENCE</scope>
    <source>
        <strain evidence="5">MF-IS2</strain>
    </source>
</reference>
<evidence type="ECO:0000256" key="3">
    <source>
        <dbReference type="SAM" id="SignalP"/>
    </source>
</evidence>
<dbReference type="PANTHER" id="PTHR34997:SF1">
    <property type="entry name" value="PEPTIDOGLYCAN-BINDING LYSIN DOMAIN"/>
    <property type="match status" value="1"/>
</dbReference>
<dbReference type="SMART" id="SM00257">
    <property type="entry name" value="LysM"/>
    <property type="match status" value="2"/>
</dbReference>
<evidence type="ECO:0000313" key="6">
    <source>
        <dbReference type="Proteomes" id="UP000807342"/>
    </source>
</evidence>
<dbReference type="InterPro" id="IPR052210">
    <property type="entry name" value="LysM1-like"/>
</dbReference>
<dbReference type="InterPro" id="IPR036779">
    <property type="entry name" value="LysM_dom_sf"/>
</dbReference>
<dbReference type="GO" id="GO:0008061">
    <property type="term" value="F:chitin binding"/>
    <property type="evidence" value="ECO:0007669"/>
    <property type="project" value="UniProtKB-KW"/>
</dbReference>
<keyword evidence="2" id="KW-0843">Virulence</keyword>
<feature type="signal peptide" evidence="3">
    <location>
        <begin position="1"/>
        <end position="21"/>
    </location>
</feature>
<gene>
    <name evidence="5" type="ORF">P691DRAFT_358895</name>
</gene>
<dbReference type="Gene3D" id="3.10.350.10">
    <property type="entry name" value="LysM domain"/>
    <property type="match status" value="2"/>
</dbReference>
<feature type="domain" description="LysM" evidence="4">
    <location>
        <begin position="82"/>
        <end position="128"/>
    </location>
</feature>
<organism evidence="5 6">
    <name type="scientific">Macrolepiota fuliginosa MF-IS2</name>
    <dbReference type="NCBI Taxonomy" id="1400762"/>
    <lineage>
        <taxon>Eukaryota</taxon>
        <taxon>Fungi</taxon>
        <taxon>Dikarya</taxon>
        <taxon>Basidiomycota</taxon>
        <taxon>Agaricomycotina</taxon>
        <taxon>Agaricomycetes</taxon>
        <taxon>Agaricomycetidae</taxon>
        <taxon>Agaricales</taxon>
        <taxon>Agaricineae</taxon>
        <taxon>Agaricaceae</taxon>
        <taxon>Macrolepiota</taxon>
    </lineage>
</organism>
<dbReference type="AlphaFoldDB" id="A0A9P5XJB5"/>
<feature type="chain" id="PRO_5040120235" evidence="3">
    <location>
        <begin position="22"/>
        <end position="170"/>
    </location>
</feature>
<evidence type="ECO:0000256" key="1">
    <source>
        <dbReference type="ARBA" id="ARBA00022669"/>
    </source>
</evidence>
<dbReference type="OrthoDB" id="5985073at2759"/>
<sequence>MFFSKTFAVAVAAFFVQSTLAADCARKYTVKEGDICDSISAANQVSTYQLAVVNHGLVDEGCSNLAPGQEICLGYPSEDCSTTYVVQDNDTCDGINSAHSLNSTILYLNNPQINQACDNIYIGEVLCVAQNVQVPPAPAGAIPATAIPATATPAVPSAIKTPAGAQPPFL</sequence>
<comment type="caution">
    <text evidence="5">The sequence shown here is derived from an EMBL/GenBank/DDBJ whole genome shotgun (WGS) entry which is preliminary data.</text>
</comment>
<name>A0A9P5XJB5_9AGAR</name>
<keyword evidence="6" id="KW-1185">Reference proteome</keyword>
<evidence type="ECO:0000313" key="5">
    <source>
        <dbReference type="EMBL" id="KAF9451422.1"/>
    </source>
</evidence>
<dbReference type="Pfam" id="PF01476">
    <property type="entry name" value="LysM"/>
    <property type="match status" value="2"/>
</dbReference>
<evidence type="ECO:0000256" key="2">
    <source>
        <dbReference type="ARBA" id="ARBA00023026"/>
    </source>
</evidence>
<keyword evidence="1" id="KW-0147">Chitin-binding</keyword>
<feature type="domain" description="LysM" evidence="4">
    <location>
        <begin position="26"/>
        <end position="73"/>
    </location>
</feature>
<dbReference type="PROSITE" id="PS51782">
    <property type="entry name" value="LYSM"/>
    <property type="match status" value="2"/>
</dbReference>
<dbReference type="CDD" id="cd00118">
    <property type="entry name" value="LysM"/>
    <property type="match status" value="2"/>
</dbReference>
<dbReference type="Proteomes" id="UP000807342">
    <property type="component" value="Unassembled WGS sequence"/>
</dbReference>
<proteinExistence type="predicted"/>
<protein>
    <submittedName>
        <fullName evidence="5">Carbohydrate-binding module family 50 protein</fullName>
    </submittedName>
</protein>
<dbReference type="InterPro" id="IPR018392">
    <property type="entry name" value="LysM"/>
</dbReference>
<dbReference type="PANTHER" id="PTHR34997">
    <property type="entry name" value="AM15"/>
    <property type="match status" value="1"/>
</dbReference>
<dbReference type="EMBL" id="MU151085">
    <property type="protein sequence ID" value="KAF9451422.1"/>
    <property type="molecule type" value="Genomic_DNA"/>
</dbReference>
<dbReference type="SUPFAM" id="SSF54106">
    <property type="entry name" value="LysM domain"/>
    <property type="match status" value="2"/>
</dbReference>